<protein>
    <submittedName>
        <fullName evidence="2">IgA FC receptor</fullName>
    </submittedName>
</protein>
<name>A0ABQ8LEY2_LABRO</name>
<proteinExistence type="predicted"/>
<sequence length="371" mass="41466">MLRDTLNSHASVSLRLSRGRLPLREVYKRGYFQRASERRTHDCSCSAFTGVSVGITRERMASFGKLTDYFNRRRSRDELMARRDGRRSGSYCCTVAEARYSKNICACVSCLRFQTFILKTAELDVCSVCLGGLECGQFTWSGQKSSGQCVDRAGRDDRNEQPMKGEDLKGGNRRGTVIGRDRTDSSECFSHQPLKRSLERRLQRPLLAKSRTLPSIPQSPAAVRVQQSENICERQQRPRVPSSPGGLEACTLPPAATVIANSGAWCRFSTHTESQPSPSAIVPVCPSSGDMWRLEDENEADVAPGAGDPRLRSQSPFSHFRRRAAYLRKSISADDHLGESEMGSSLDLMSRLCLGVRRLSAWLVYEIRLIF</sequence>
<evidence type="ECO:0000256" key="1">
    <source>
        <dbReference type="SAM" id="MobiDB-lite"/>
    </source>
</evidence>
<dbReference type="EMBL" id="JACTAM010000024">
    <property type="protein sequence ID" value="KAI2648751.1"/>
    <property type="molecule type" value="Genomic_DNA"/>
</dbReference>
<feature type="region of interest" description="Disordered" evidence="1">
    <location>
        <begin position="143"/>
        <end position="177"/>
    </location>
</feature>
<evidence type="ECO:0000313" key="3">
    <source>
        <dbReference type="Proteomes" id="UP000830375"/>
    </source>
</evidence>
<feature type="compositionally biased region" description="Basic and acidic residues" evidence="1">
    <location>
        <begin position="152"/>
        <end position="170"/>
    </location>
</feature>
<gene>
    <name evidence="2" type="ORF">H4Q32_019878</name>
</gene>
<comment type="caution">
    <text evidence="2">The sequence shown here is derived from an EMBL/GenBank/DDBJ whole genome shotgun (WGS) entry which is preliminary data.</text>
</comment>
<reference evidence="2 3" key="1">
    <citation type="submission" date="2022-01" db="EMBL/GenBank/DDBJ databases">
        <title>A high-quality chromosome-level genome assembly of rohu carp, Labeo rohita.</title>
        <authorList>
            <person name="Arick M.A. II"/>
            <person name="Hsu C.-Y."/>
            <person name="Magbanua Z."/>
            <person name="Pechanova O."/>
            <person name="Grover C."/>
            <person name="Miller E."/>
            <person name="Thrash A."/>
            <person name="Ezzel L."/>
            <person name="Alam S."/>
            <person name="Benzie J."/>
            <person name="Hamilton M."/>
            <person name="Karsi A."/>
            <person name="Lawrence M.L."/>
            <person name="Peterson D.G."/>
        </authorList>
    </citation>
    <scope>NUCLEOTIDE SEQUENCE [LARGE SCALE GENOMIC DNA]</scope>
    <source>
        <strain evidence="3">BAU-BD-2019</strain>
        <tissue evidence="2">Blood</tissue>
    </source>
</reference>
<evidence type="ECO:0000313" key="2">
    <source>
        <dbReference type="EMBL" id="KAI2648751.1"/>
    </source>
</evidence>
<keyword evidence="2" id="KW-0675">Receptor</keyword>
<organism evidence="2 3">
    <name type="scientific">Labeo rohita</name>
    <name type="common">Indian major carp</name>
    <name type="synonym">Cyprinus rohita</name>
    <dbReference type="NCBI Taxonomy" id="84645"/>
    <lineage>
        <taxon>Eukaryota</taxon>
        <taxon>Metazoa</taxon>
        <taxon>Chordata</taxon>
        <taxon>Craniata</taxon>
        <taxon>Vertebrata</taxon>
        <taxon>Euteleostomi</taxon>
        <taxon>Actinopterygii</taxon>
        <taxon>Neopterygii</taxon>
        <taxon>Teleostei</taxon>
        <taxon>Ostariophysi</taxon>
        <taxon>Cypriniformes</taxon>
        <taxon>Cyprinidae</taxon>
        <taxon>Labeoninae</taxon>
        <taxon>Labeonini</taxon>
        <taxon>Labeo</taxon>
    </lineage>
</organism>
<keyword evidence="3" id="KW-1185">Reference proteome</keyword>
<dbReference type="Proteomes" id="UP000830375">
    <property type="component" value="Unassembled WGS sequence"/>
</dbReference>
<accession>A0ABQ8LEY2</accession>